<feature type="compositionally biased region" description="Low complexity" evidence="13">
    <location>
        <begin position="1093"/>
        <end position="1107"/>
    </location>
</feature>
<keyword evidence="6" id="KW-0965">Cell junction</keyword>
<feature type="compositionally biased region" description="Basic and acidic residues" evidence="13">
    <location>
        <begin position="1140"/>
        <end position="1160"/>
    </location>
</feature>
<dbReference type="Gene3D" id="2.20.70.10">
    <property type="match status" value="2"/>
</dbReference>
<dbReference type="InterPro" id="IPR001202">
    <property type="entry name" value="WW_dom"/>
</dbReference>
<evidence type="ECO:0000313" key="16">
    <source>
        <dbReference type="Proteomes" id="UP000694891"/>
    </source>
</evidence>
<dbReference type="Gene3D" id="2.30.29.30">
    <property type="entry name" value="Pleckstrin-homology domain (PH domain)/Phosphotyrosine-binding domain (PTB)"/>
    <property type="match status" value="1"/>
</dbReference>
<dbReference type="PROSITE" id="PS50020">
    <property type="entry name" value="WW_DOMAIN_2"/>
    <property type="match status" value="2"/>
</dbReference>
<organism evidence="16 17">
    <name type="scientific">Stegastes partitus</name>
    <name type="common">bicolor damselfish</name>
    <dbReference type="NCBI Taxonomy" id="144197"/>
    <lineage>
        <taxon>Eukaryota</taxon>
        <taxon>Metazoa</taxon>
        <taxon>Chordata</taxon>
        <taxon>Craniata</taxon>
        <taxon>Vertebrata</taxon>
        <taxon>Euteleostomi</taxon>
        <taxon>Actinopterygii</taxon>
        <taxon>Neopterygii</taxon>
        <taxon>Teleostei</taxon>
        <taxon>Neoteleostei</taxon>
        <taxon>Acanthomorphata</taxon>
        <taxon>Ovalentaria</taxon>
        <taxon>Pomacentridae</taxon>
        <taxon>Stegastes</taxon>
    </lineage>
</organism>
<dbReference type="GO" id="GO:0007155">
    <property type="term" value="P:cell adhesion"/>
    <property type="evidence" value="ECO:0007669"/>
    <property type="project" value="UniProtKB-ARBA"/>
</dbReference>
<comment type="function">
    <text evidence="9">Required for zonula adherens biogenesis and maintenance. Acts via its interaction with CAMSAP3, which anchors microtubules at their minus-ends to zonula adherens, leading to the recruitment of KIFC3 kinesin to the junctional site. Mediates docking of ADAM10 to zonula adherens through a PDZD11-dependent interaction with the ADAM10-binding protein TSPAN33.</text>
</comment>
<evidence type="ECO:0000256" key="10">
    <source>
        <dbReference type="ARBA" id="ARBA00065235"/>
    </source>
</evidence>
<keyword evidence="8" id="KW-0206">Cytoskeleton</keyword>
<keyword evidence="7 12" id="KW-0175">Coiled coil</keyword>
<keyword evidence="16" id="KW-1185">Reference proteome</keyword>
<proteinExistence type="predicted"/>
<accession>A0A9Y4N944</accession>
<evidence type="ECO:0000259" key="14">
    <source>
        <dbReference type="PROSITE" id="PS50003"/>
    </source>
</evidence>
<dbReference type="SUPFAM" id="SSF51045">
    <property type="entry name" value="WW domain"/>
    <property type="match status" value="2"/>
</dbReference>
<evidence type="ECO:0000256" key="7">
    <source>
        <dbReference type="ARBA" id="ARBA00023054"/>
    </source>
</evidence>
<dbReference type="CDD" id="cd13248">
    <property type="entry name" value="PH_PEPP1_2_3"/>
    <property type="match status" value="1"/>
</dbReference>
<dbReference type="SUPFAM" id="SSF50729">
    <property type="entry name" value="PH domain-like"/>
    <property type="match status" value="1"/>
</dbReference>
<dbReference type="InterPro" id="IPR040392">
    <property type="entry name" value="PKHA4-7_PH"/>
</dbReference>
<evidence type="ECO:0000259" key="15">
    <source>
        <dbReference type="PROSITE" id="PS50020"/>
    </source>
</evidence>
<feature type="region of interest" description="Disordered" evidence="13">
    <location>
        <begin position="940"/>
        <end position="959"/>
    </location>
</feature>
<feature type="compositionally biased region" description="Basic and acidic residues" evidence="13">
    <location>
        <begin position="583"/>
        <end position="594"/>
    </location>
</feature>
<feature type="compositionally biased region" description="Basic and acidic residues" evidence="13">
    <location>
        <begin position="946"/>
        <end position="957"/>
    </location>
</feature>
<dbReference type="FunFam" id="2.20.70.10:FF:000027">
    <property type="entry name" value="pleckstrin homology domain-containing family A member 5 isoform X1"/>
    <property type="match status" value="1"/>
</dbReference>
<keyword evidence="4" id="KW-0597">Phosphoprotein</keyword>
<evidence type="ECO:0000256" key="12">
    <source>
        <dbReference type="SAM" id="Coils"/>
    </source>
</evidence>
<dbReference type="Proteomes" id="UP000694891">
    <property type="component" value="Unplaced"/>
</dbReference>
<evidence type="ECO:0000256" key="1">
    <source>
        <dbReference type="ARBA" id="ARBA00004300"/>
    </source>
</evidence>
<dbReference type="PANTHER" id="PTHR12752:SF4">
    <property type="entry name" value="PLECKSTRIN HOMOLOGY DOMAIN-CONTAINING FAMILY A MEMBER 7"/>
    <property type="match status" value="1"/>
</dbReference>
<dbReference type="InterPro" id="IPR057971">
    <property type="entry name" value="PKHA4-7_TBCA"/>
</dbReference>
<reference evidence="17" key="1">
    <citation type="submission" date="2025-08" db="UniProtKB">
        <authorList>
            <consortium name="RefSeq"/>
        </authorList>
    </citation>
    <scope>IDENTIFICATION</scope>
</reference>
<feature type="region of interest" description="Disordered" evidence="13">
    <location>
        <begin position="556"/>
        <end position="610"/>
    </location>
</feature>
<feature type="region of interest" description="Disordered" evidence="13">
    <location>
        <begin position="429"/>
        <end position="481"/>
    </location>
</feature>
<evidence type="ECO:0000256" key="13">
    <source>
        <dbReference type="SAM" id="MobiDB-lite"/>
    </source>
</evidence>
<feature type="compositionally biased region" description="Polar residues" evidence="13">
    <location>
        <begin position="303"/>
        <end position="319"/>
    </location>
</feature>
<evidence type="ECO:0000256" key="9">
    <source>
        <dbReference type="ARBA" id="ARBA00058388"/>
    </source>
</evidence>
<sequence length="1289" mass="144614">MAAPLGRDSLPDHWSYGVCRDGRVFFINDKTRSTTWLHPRTGEPVNSGHMIRSDLPRGWEEGFTEEGASYFINHSLRATSFRHPVTGQISPDNTEYTLQDRLESRMSKSAANQRSPGMVTDSSKAVTTAAVDVTSGSKGSRGSGKVHSFGKRDQAIKRNLNIPVVVRGWLYKQDSSGMRLWKRKWFVLSDYCLFYYKDSREETVLGSIPLPSYVIAPVEPDDHINRKYAFKASHTGMRSYIYNKNSVIGSQAEHCGMRTYFFSADTQEDMNGWIRAMNQAALMQQSHTIKRELEKPDKGAQQAVPQSNHVHINQNSSRSEILHRTDRDEPQDNGVRLAHGEELRYGLEIQGKASQSAPVDRVERLSPDSVNGAAHKNGQPAVIQVALPPEQNGNLVYQRSFVSRTDTEKHVHMQRKNTLAQVEHWVKVQKGDPSKSAPSAEYNLPRRTPPLKPKASTADVTYQSLPKSPRLPSGSSSPPATCNLPSDYKYAHDRLSHFRMSTDERMATKEGMVWQLYEWQQRQQFRHGSPTAPIYTGPNFTDSSSFRVTVEMPRSISVPPSPCEVPPSVPSSFKPLSPRRPHTPSDRRTVRPLDEVAAGDSTRSSSPGHICAHLSQTSQIERRSVPSMGYITHTVSAPSLHGKTADDTYIQLKKDLEYLDLKVTGRESLKKERPSRPVKIAESDADVKLSRLCEQDKILQELEATIRTLKEDKDKLESVLDVSHQQMEEYRDQPAHAEKIAYQQKLLQEDVVHIRAEISQVSTEMENAWNEYSRLERDVDWLKSALQGQMNRSDLTQQEKVQIRKELWRIEDVIAGLSTSKANYKVTISSVTNPERKFVPSVSVSSVPSVSGSPSAMEMRLSQQQQQHSPHLSPSSHTPTLSCSPSQQPLHHSATVISGLKWSEEDVPPRPPLPQLYSPDEHPPAVPPLPRETTVIRHTSVRGLKRQSDERKRDREIGQYTNGDSKVELRPFLSDPELMGAGDGSSHISIVASGHDGGYQTLPSRGMAGSSLRVNQSSSISSYVTLRRSASAVGMKERPKSALERLYSGDPVQQQQQRGKMSADEQLERMKRHQKALVRQRKRTLSHGDRHASSSSRGSTLSSRPLSADLGSWKREQDFDLQLLERAVQGEEAQGVRSVQGEERPPEHKERPRSHSDEWLTFRSMATTPPAHEVDLEPLDYDLDLNKELSKPQKVLIPERYVDSEPEEPLSPQEVEERHRKVERIKNILAKSSVQNLTPTASVDKPDVGLVALDSALQEQERIITMSYALASEASLKSKLVAAQAISGH</sequence>
<dbReference type="GO" id="GO:0005912">
    <property type="term" value="C:adherens junction"/>
    <property type="evidence" value="ECO:0007669"/>
    <property type="project" value="UniProtKB-SubCell"/>
</dbReference>
<dbReference type="GO" id="GO:0005813">
    <property type="term" value="C:centrosome"/>
    <property type="evidence" value="ECO:0007669"/>
    <property type="project" value="UniProtKB-SubCell"/>
</dbReference>
<feature type="compositionally biased region" description="Low complexity" evidence="13">
    <location>
        <begin position="464"/>
        <end position="479"/>
    </location>
</feature>
<dbReference type="SMART" id="SM00456">
    <property type="entry name" value="WW"/>
    <property type="match status" value="2"/>
</dbReference>
<evidence type="ECO:0000256" key="11">
    <source>
        <dbReference type="ARBA" id="ARBA00068600"/>
    </source>
</evidence>
<dbReference type="RefSeq" id="XP_008288465.1">
    <property type="nucleotide sequence ID" value="XM_008290243.1"/>
</dbReference>
<evidence type="ECO:0000256" key="2">
    <source>
        <dbReference type="ARBA" id="ARBA00004536"/>
    </source>
</evidence>
<dbReference type="SMART" id="SM00233">
    <property type="entry name" value="PH"/>
    <property type="match status" value="1"/>
</dbReference>
<feature type="region of interest" description="Disordered" evidence="13">
    <location>
        <begin position="295"/>
        <end position="333"/>
    </location>
</feature>
<feature type="compositionally biased region" description="Pro residues" evidence="13">
    <location>
        <begin position="559"/>
        <end position="569"/>
    </location>
</feature>
<dbReference type="GO" id="GO:0046931">
    <property type="term" value="P:pore complex assembly"/>
    <property type="evidence" value="ECO:0007669"/>
    <property type="project" value="UniProtKB-ARBA"/>
</dbReference>
<dbReference type="InterPro" id="IPR001849">
    <property type="entry name" value="PH_domain"/>
</dbReference>
<dbReference type="InterPro" id="IPR036020">
    <property type="entry name" value="WW_dom_sf"/>
</dbReference>
<protein>
    <recommendedName>
        <fullName evidence="11">Pleckstrin homology domain-containing family A member 7</fullName>
    </recommendedName>
</protein>
<dbReference type="PROSITE" id="PS01159">
    <property type="entry name" value="WW_DOMAIN_1"/>
    <property type="match status" value="1"/>
</dbReference>
<dbReference type="FunFam" id="2.30.29.30:FF:000103">
    <property type="entry name" value="Pleckstrin homology domain-containing family A member 4"/>
    <property type="match status" value="1"/>
</dbReference>
<gene>
    <name evidence="17" type="primary">LOC103363465</name>
</gene>
<feature type="domain" description="PH" evidence="14">
    <location>
        <begin position="163"/>
        <end position="282"/>
    </location>
</feature>
<evidence type="ECO:0000256" key="6">
    <source>
        <dbReference type="ARBA" id="ARBA00022949"/>
    </source>
</evidence>
<comment type="subunit">
    <text evidence="10">Interacts with CAMSAP3 and CTNND1. Interacts (via WW domains) with TSPAN33 (via cytoplasmic domain) and with PDZD11; the interaction with TSPAN33 is dependent on PDZD11 being bound to PLEKHA7 and facilitates the docking of ADAM10 to zonula adherens through interaction of TSPAN33 with ADAM10.</text>
</comment>
<evidence type="ECO:0000256" key="5">
    <source>
        <dbReference type="ARBA" id="ARBA00022737"/>
    </source>
</evidence>
<feature type="compositionally biased region" description="Low complexity" evidence="13">
    <location>
        <begin position="840"/>
        <end position="886"/>
    </location>
</feature>
<feature type="domain" description="WW" evidence="15">
    <location>
        <begin position="8"/>
        <end position="41"/>
    </location>
</feature>
<dbReference type="Pfam" id="PF25541">
    <property type="entry name" value="TBCA_PH"/>
    <property type="match status" value="1"/>
</dbReference>
<dbReference type="GO" id="GO:0046930">
    <property type="term" value="C:pore complex"/>
    <property type="evidence" value="ECO:0007669"/>
    <property type="project" value="UniProtKB-ARBA"/>
</dbReference>
<keyword evidence="5" id="KW-0677">Repeat</keyword>
<feature type="region of interest" description="Disordered" evidence="13">
    <location>
        <begin position="1029"/>
        <end position="1107"/>
    </location>
</feature>
<dbReference type="GeneID" id="103363465"/>
<evidence type="ECO:0000256" key="4">
    <source>
        <dbReference type="ARBA" id="ARBA00022553"/>
    </source>
</evidence>
<keyword evidence="3" id="KW-0963">Cytoplasm</keyword>
<dbReference type="CDD" id="cd00201">
    <property type="entry name" value="WW"/>
    <property type="match status" value="2"/>
</dbReference>
<dbReference type="Pfam" id="PF00169">
    <property type="entry name" value="PH"/>
    <property type="match status" value="1"/>
</dbReference>
<dbReference type="InterPro" id="IPR011993">
    <property type="entry name" value="PH-like_dom_sf"/>
</dbReference>
<feature type="compositionally biased region" description="Basic and acidic residues" evidence="13">
    <location>
        <begin position="320"/>
        <end position="330"/>
    </location>
</feature>
<feature type="compositionally biased region" description="Basic residues" evidence="13">
    <location>
        <begin position="1070"/>
        <end position="1085"/>
    </location>
</feature>
<dbReference type="PROSITE" id="PS50003">
    <property type="entry name" value="PH_DOMAIN"/>
    <property type="match status" value="1"/>
</dbReference>
<feature type="region of interest" description="Disordered" evidence="13">
    <location>
        <begin position="840"/>
        <end position="930"/>
    </location>
</feature>
<comment type="subcellular location">
    <subcellularLocation>
        <location evidence="2">Cell junction</location>
        <location evidence="2">Adherens junction</location>
    </subcellularLocation>
    <subcellularLocation>
        <location evidence="1">Cytoplasm</location>
        <location evidence="1">Cytoskeleton</location>
        <location evidence="1">Microtubule organizing center</location>
        <location evidence="1">Centrosome</location>
    </subcellularLocation>
</comment>
<evidence type="ECO:0000313" key="17">
    <source>
        <dbReference type="RefSeq" id="XP_008288465.1"/>
    </source>
</evidence>
<feature type="coiled-coil region" evidence="12">
    <location>
        <begin position="699"/>
        <end position="733"/>
    </location>
</feature>
<feature type="region of interest" description="Disordered" evidence="13">
    <location>
        <begin position="1130"/>
        <end position="1160"/>
    </location>
</feature>
<evidence type="ECO:0000256" key="3">
    <source>
        <dbReference type="ARBA" id="ARBA00022490"/>
    </source>
</evidence>
<feature type="domain" description="WW" evidence="15">
    <location>
        <begin position="53"/>
        <end position="86"/>
    </location>
</feature>
<dbReference type="PANTHER" id="PTHR12752">
    <property type="entry name" value="PHOSPHOINOSITOL 3-PHOSPHATE-BINDING PROTEIN"/>
    <property type="match status" value="1"/>
</dbReference>
<name>A0A9Y4N944_9TELE</name>
<evidence type="ECO:0000256" key="8">
    <source>
        <dbReference type="ARBA" id="ARBA00023212"/>
    </source>
</evidence>